<proteinExistence type="predicted"/>
<evidence type="ECO:0000256" key="3">
    <source>
        <dbReference type="SAM" id="Coils"/>
    </source>
</evidence>
<dbReference type="GO" id="GO:0005096">
    <property type="term" value="F:GTPase activator activity"/>
    <property type="evidence" value="ECO:0007669"/>
    <property type="project" value="UniProtKB-KW"/>
</dbReference>
<evidence type="ECO:0000256" key="2">
    <source>
        <dbReference type="PROSITE-ProRule" id="PRU00168"/>
    </source>
</evidence>
<evidence type="ECO:0000259" key="7">
    <source>
        <dbReference type="PROSITE" id="PS50238"/>
    </source>
</evidence>
<dbReference type="PROSITE" id="PS50009">
    <property type="entry name" value="RASGEF_CAT"/>
    <property type="match status" value="1"/>
</dbReference>
<feature type="compositionally biased region" description="Low complexity" evidence="4">
    <location>
        <begin position="116"/>
        <end position="130"/>
    </location>
</feature>
<protein>
    <submittedName>
        <fullName evidence="8">HGL112Cp</fullName>
    </submittedName>
</protein>
<dbReference type="PROSITE" id="PS50238">
    <property type="entry name" value="RHOGAP"/>
    <property type="match status" value="1"/>
</dbReference>
<dbReference type="CDD" id="cd00159">
    <property type="entry name" value="RhoGAP"/>
    <property type="match status" value="1"/>
</dbReference>
<dbReference type="SUPFAM" id="SSF48350">
    <property type="entry name" value="GTPase activation domain, GAP"/>
    <property type="match status" value="1"/>
</dbReference>
<evidence type="ECO:0000259" key="6">
    <source>
        <dbReference type="PROSITE" id="PS50009"/>
    </source>
</evidence>
<evidence type="ECO:0000313" key="9">
    <source>
        <dbReference type="Proteomes" id="UP000243052"/>
    </source>
</evidence>
<feature type="region of interest" description="Disordered" evidence="4">
    <location>
        <begin position="1687"/>
        <end position="1710"/>
    </location>
</feature>
<dbReference type="InterPro" id="IPR050729">
    <property type="entry name" value="Rho-GAP"/>
</dbReference>
<feature type="compositionally biased region" description="Polar residues" evidence="4">
    <location>
        <begin position="253"/>
        <end position="286"/>
    </location>
</feature>
<dbReference type="Gene3D" id="1.10.840.10">
    <property type="entry name" value="Ras guanine-nucleotide exchange factors catalytic domain"/>
    <property type="match status" value="1"/>
</dbReference>
<keyword evidence="9" id="KW-1185">Reference proteome</keyword>
<dbReference type="SUPFAM" id="SSF50729">
    <property type="entry name" value="PH domain-like"/>
    <property type="match status" value="1"/>
</dbReference>
<dbReference type="RefSeq" id="XP_017989224.1">
    <property type="nucleotide sequence ID" value="XM_018133613.1"/>
</dbReference>
<dbReference type="Pfam" id="PF00617">
    <property type="entry name" value="RasGEF"/>
    <property type="match status" value="1"/>
</dbReference>
<feature type="region of interest" description="Disordered" evidence="4">
    <location>
        <begin position="1"/>
        <end position="153"/>
    </location>
</feature>
<dbReference type="InterPro" id="IPR036964">
    <property type="entry name" value="RASGEF_cat_dom_sf"/>
</dbReference>
<feature type="domain" description="Rho-GAP" evidence="7">
    <location>
        <begin position="1843"/>
        <end position="2041"/>
    </location>
</feature>
<feature type="region of interest" description="Disordered" evidence="4">
    <location>
        <begin position="1641"/>
        <end position="1674"/>
    </location>
</feature>
<keyword evidence="3" id="KW-0175">Coiled coil</keyword>
<dbReference type="SUPFAM" id="SSF48366">
    <property type="entry name" value="Ras GEF"/>
    <property type="match status" value="2"/>
</dbReference>
<feature type="domain" description="PH" evidence="5">
    <location>
        <begin position="1790"/>
        <end position="1824"/>
    </location>
</feature>
<feature type="coiled-coil region" evidence="3">
    <location>
        <begin position="1177"/>
        <end position="1204"/>
    </location>
</feature>
<dbReference type="InterPro" id="IPR000198">
    <property type="entry name" value="RhoGAP_dom"/>
</dbReference>
<feature type="domain" description="Ras-GEF" evidence="6">
    <location>
        <begin position="484"/>
        <end position="751"/>
    </location>
</feature>
<dbReference type="SMART" id="SM00229">
    <property type="entry name" value="RasGEFN"/>
    <property type="match status" value="1"/>
</dbReference>
<evidence type="ECO:0000256" key="4">
    <source>
        <dbReference type="SAM" id="MobiDB-lite"/>
    </source>
</evidence>
<dbReference type="SMART" id="SM00147">
    <property type="entry name" value="RasGEF"/>
    <property type="match status" value="1"/>
</dbReference>
<dbReference type="CDD" id="cd06224">
    <property type="entry name" value="REM"/>
    <property type="match status" value="1"/>
</dbReference>
<organism evidence="8 9">
    <name type="scientific">Eremothecium sinecaudum</name>
    <dbReference type="NCBI Taxonomy" id="45286"/>
    <lineage>
        <taxon>Eukaryota</taxon>
        <taxon>Fungi</taxon>
        <taxon>Dikarya</taxon>
        <taxon>Ascomycota</taxon>
        <taxon>Saccharomycotina</taxon>
        <taxon>Saccharomycetes</taxon>
        <taxon>Saccharomycetales</taxon>
        <taxon>Saccharomycetaceae</taxon>
        <taxon>Eremothecium</taxon>
    </lineage>
</organism>
<dbReference type="Pfam" id="PF00618">
    <property type="entry name" value="RasGEF_N"/>
    <property type="match status" value="1"/>
</dbReference>
<feature type="compositionally biased region" description="Polar residues" evidence="4">
    <location>
        <begin position="894"/>
        <end position="906"/>
    </location>
</feature>
<dbReference type="Gene3D" id="1.10.555.10">
    <property type="entry name" value="Rho GTPase activation protein"/>
    <property type="match status" value="1"/>
</dbReference>
<dbReference type="GO" id="GO:0005938">
    <property type="term" value="C:cell cortex"/>
    <property type="evidence" value="ECO:0007669"/>
    <property type="project" value="UniProtKB-ARBA"/>
</dbReference>
<name>A0A109UZZ4_9SACH</name>
<dbReference type="InterPro" id="IPR023578">
    <property type="entry name" value="Ras_GEF_dom_sf"/>
</dbReference>
<dbReference type="OrthoDB" id="79452at2759"/>
<dbReference type="Gene3D" id="1.20.870.10">
    <property type="entry name" value="Son of sevenless (SoS) protein Chain: S domain 1"/>
    <property type="match status" value="1"/>
</dbReference>
<accession>A0A109UZZ4</accession>
<feature type="compositionally biased region" description="Low complexity" evidence="4">
    <location>
        <begin position="1689"/>
        <end position="1706"/>
    </location>
</feature>
<dbReference type="STRING" id="45286.A0A109UZZ4"/>
<dbReference type="Pfam" id="PF00169">
    <property type="entry name" value="PH"/>
    <property type="match status" value="1"/>
</dbReference>
<dbReference type="InterPro" id="IPR001895">
    <property type="entry name" value="RASGEF_cat_dom"/>
</dbReference>
<dbReference type="GO" id="GO:0005933">
    <property type="term" value="C:cellular bud"/>
    <property type="evidence" value="ECO:0007669"/>
    <property type="project" value="UniProtKB-ARBA"/>
</dbReference>
<sequence>MPLKWTSRGKKATASTASPFSKTGGYSGTNVADEDRTVGASRGSFSASSSPTSKGKVLRQSHSHGSIYSDEPTTKGSQLSQGLPAALTVAPGPGQGSQQQSGHRRLESADNGKQQGAGSDSGAEASAVVSQGQTRSVQAGKSSMVPQPETLNPETYDSTVFKLGWVNKANSGPALSGSHRESRYSHQVSMSISSLGTDRQSQYTSGVASNGQSHTNANFRVHKAQLKGCVLTLYKSGLGNVKFFDPSLEPTMHIQSGPQRQDTVDNNGTCSQSQVQQSGEYSSPSLPTGEPISFDAIPKLEYLSVTYPHPHLHLDQEGRVLSGSIESLCHAVLFAPSDSVTKPSDILLLLPLLESFNKTLSYFNAFRMAFSKRKSATQTSLSGKSQQCLISAESDNLITERLVLVLRTILDVFSGFLLDDLTFQLVVALLDTISLHDEDVSQNMKLLIVERQAELTKLTAFANEPLDSSKLDALLNVESFLKLDADTIVRQIHGINMKFSKSWGPQLDYSLLYDSQYSSKHAKLNPLLFSNNGNIQYLGRLLVTHVFCLDSSVSPRRRADILSRWVQLGCKFERLGDMVSWLAIATIICSIPTLRLIKTWQHVPDSYLKIIFKGWVPTIVQLDRRQVSSRTTNSVFILAPPNLNDKFIRENVIPYFGDLVIRATDLPKETKFKYLDKKIRRTKNAFYKWQQRLEQETLNHPDTESDSKNKLATGNSESENLDFYQYWKYHVGLPPMNIENIMEMSLKVEPPSISEESYSRMITGQSYVASGGYLPVVFTSLLPNYSLFPKELLITAGTVNSNKIGQMPKIFTDNFKQTHFNDIKDIAGSTNVSAHLAKDLSSEVLDKMIVLKHDIKKAEVDIKTLNVSHDVVFKVIRESTEREADSESVFVSPRRNSQGSSQPDISSMSTKLDVLEFFNDSDSSSVRQDDVELHVVLKSASLEKLFDFLVLKSSVFCNIITTEDIAEYFSIRKKSTTSEEIKEYFTINKKEEPVKDFTLKSSNIRLLDFAALSVVMDHGLFTEVFFNTYKSFTTTLSVLENLAKRFIGAKSCVSSIGNLDKLGVKENAADLIKDHELKDTSRASLLSTSEYENKRFPVWDIKVTNFDVSQWSSLAKIQICVLEALYHLLKEHYSDFTDDMANNKTFLDILKIINQEVHEEWDKRIKSLKVASDVDIENAYLSELIELQQKLQDLFNKIKSVYQRQLYRPLGVTRSCRKVTELLESFQAQNMSAIILNGSTDSVDEMALEFQALKYDSIESIVSWVYRLDSFISDKLKLVSVKDWMQLTHILESLTSDSLTSFFKFPLRSVAEELVASGNSQLDGLPILSIFPWLTNLEDSDNTPIIERLPQSIHLLCKIHASLTHFFIVHICHPHLSLESRNNTFAVILQLLKFVRAKNSAIKLVHSRQPEKEVTSEQSNHVPSFIETALTDAIVSAESRLFEMSWKEAYHRVGGSFNEKVPFIGTIFNKLEISDEKLLEIESKQRTKLKLFSPCPGWLTCRLLEIIQLIPNMSVESPKLINFDKRRFTNDIIKNYNDIVLSMEKVFEKKKEKAGYGSILFYGSEASKAFKKAVKDAATNEARQLKYQATGLFNDILVAEVYKVQRDQQKLDELVIMERDYKKTASFVNYAKQSLSSSTIASTNSTVSQQKTMNAQNSNSSPNNSSSGTKQTRHSVTARCSVISGYPTPAASGTSSSIPSSTSHHSGMGKKIGGFLRRPFSISGFSTSLQYAANNVMLSGVQTNGSISPYELPEISAEIQDTKPTMTIKTFEIKSCIKLNNYRQDPDIMHCFKIVMEDGNQYTLQSISEPDMNEWMKAITLSKRYSFHSKKFKGKTSNKIFGVPVEDVCEREGTLIPNIIIKLLDEIESRGLDEVGLYRVPGSVGSINALKNAFDEEGAINNTFTLDDSRWFEINTIAGCFKLYLRELPESLFLNDKVEDFVGVMAKFKSKEIDLPTFQKDIRALLRVLPVYNYHILKRLFLHLKKVHQHVENNRMDASNLAIVFSMSFINQDDLASTMGPMLGSLQTLLQYLIKNPEHYFD</sequence>
<gene>
    <name evidence="8" type="ORF">AW171_hschr74252</name>
</gene>
<dbReference type="PROSITE" id="PS50003">
    <property type="entry name" value="PH_DOMAIN"/>
    <property type="match status" value="1"/>
</dbReference>
<evidence type="ECO:0000313" key="8">
    <source>
        <dbReference type="EMBL" id="AMD22228.1"/>
    </source>
</evidence>
<feature type="compositionally biased region" description="Polar residues" evidence="4">
    <location>
        <begin position="131"/>
        <end position="153"/>
    </location>
</feature>
<reference evidence="8 9" key="1">
    <citation type="submission" date="2016-01" db="EMBL/GenBank/DDBJ databases">
        <title>Genome sequence of the yeast Holleya sinecauda.</title>
        <authorList>
            <person name="Dietrich F.S."/>
        </authorList>
    </citation>
    <scope>NUCLEOTIDE SEQUENCE [LARGE SCALE GENOMIC DNA]</scope>
    <source>
        <strain evidence="8 9">ATCC 58844</strain>
    </source>
</reference>
<feature type="compositionally biased region" description="Low complexity" evidence="4">
    <location>
        <begin position="1657"/>
        <end position="1667"/>
    </location>
</feature>
<evidence type="ECO:0000256" key="1">
    <source>
        <dbReference type="ARBA" id="ARBA00022468"/>
    </source>
</evidence>
<dbReference type="Pfam" id="PF00620">
    <property type="entry name" value="RhoGAP"/>
    <property type="match status" value="1"/>
</dbReference>
<dbReference type="GO" id="GO:0007010">
    <property type="term" value="P:cytoskeleton organization"/>
    <property type="evidence" value="ECO:0007669"/>
    <property type="project" value="UniProtKB-ARBA"/>
</dbReference>
<dbReference type="InterPro" id="IPR008936">
    <property type="entry name" value="Rho_GTPase_activation_prot"/>
</dbReference>
<dbReference type="Proteomes" id="UP000243052">
    <property type="component" value="Chromosome vii"/>
</dbReference>
<dbReference type="SMART" id="SM00324">
    <property type="entry name" value="RhoGAP"/>
    <property type="match status" value="1"/>
</dbReference>
<keyword evidence="2" id="KW-0344">Guanine-nucleotide releasing factor</keyword>
<dbReference type="PANTHER" id="PTHR23176:SF96">
    <property type="entry name" value="GTPASE-ACTIVATING PROTEIN BEM2_IPL2"/>
    <property type="match status" value="1"/>
</dbReference>
<dbReference type="InterPro" id="IPR000651">
    <property type="entry name" value="Ras-like_Gua-exchang_fac_N"/>
</dbReference>
<feature type="region of interest" description="Disordered" evidence="4">
    <location>
        <begin position="886"/>
        <end position="906"/>
    </location>
</feature>
<dbReference type="GeneID" id="28725571"/>
<feature type="compositionally biased region" description="Low complexity" evidence="4">
    <location>
        <begin position="41"/>
        <end position="53"/>
    </location>
</feature>
<dbReference type="InterPro" id="IPR001849">
    <property type="entry name" value="PH_domain"/>
</dbReference>
<dbReference type="PANTHER" id="PTHR23176">
    <property type="entry name" value="RHO/RAC/CDC GTPASE-ACTIVATING PROTEIN"/>
    <property type="match status" value="1"/>
</dbReference>
<evidence type="ECO:0000259" key="5">
    <source>
        <dbReference type="PROSITE" id="PS50003"/>
    </source>
</evidence>
<dbReference type="GO" id="GO:0005085">
    <property type="term" value="F:guanyl-nucleotide exchange factor activity"/>
    <property type="evidence" value="ECO:0007669"/>
    <property type="project" value="UniProtKB-KW"/>
</dbReference>
<dbReference type="InterPro" id="IPR011993">
    <property type="entry name" value="PH-like_dom_sf"/>
</dbReference>
<dbReference type="GO" id="GO:0007264">
    <property type="term" value="P:small GTPase-mediated signal transduction"/>
    <property type="evidence" value="ECO:0007669"/>
    <property type="project" value="InterPro"/>
</dbReference>
<dbReference type="EMBL" id="CP014247">
    <property type="protein sequence ID" value="AMD22228.1"/>
    <property type="molecule type" value="Genomic_DNA"/>
</dbReference>
<feature type="region of interest" description="Disordered" evidence="4">
    <location>
        <begin position="252"/>
        <end position="288"/>
    </location>
</feature>
<dbReference type="Gene3D" id="2.30.29.30">
    <property type="entry name" value="Pleckstrin-homology domain (PH domain)/Phosphotyrosine-binding domain (PTB)"/>
    <property type="match status" value="1"/>
</dbReference>
<keyword evidence="1" id="KW-0343">GTPase activation</keyword>